<evidence type="ECO:0000256" key="1">
    <source>
        <dbReference type="ARBA" id="ARBA00006817"/>
    </source>
</evidence>
<dbReference type="EMBL" id="CP032829">
    <property type="protein sequence ID" value="AYJ86854.1"/>
    <property type="molecule type" value="Genomic_DNA"/>
</dbReference>
<protein>
    <submittedName>
        <fullName evidence="3">Vanillate O-demethylase oxidoreductase VanB</fullName>
    </submittedName>
</protein>
<dbReference type="AlphaFoldDB" id="A0A494THD2"/>
<dbReference type="Pfam" id="PF08327">
    <property type="entry name" value="AHSA1"/>
    <property type="match status" value="1"/>
</dbReference>
<dbReference type="GO" id="GO:0032259">
    <property type="term" value="P:methylation"/>
    <property type="evidence" value="ECO:0007669"/>
    <property type="project" value="UniProtKB-KW"/>
</dbReference>
<dbReference type="CDD" id="cd08898">
    <property type="entry name" value="SRPBCC_CalC_Aha1-like_5"/>
    <property type="match status" value="1"/>
</dbReference>
<keyword evidence="4" id="KW-1185">Reference proteome</keyword>
<dbReference type="RefSeq" id="WP_121153554.1">
    <property type="nucleotide sequence ID" value="NZ_CP032829.1"/>
</dbReference>
<accession>A0A494THD2</accession>
<feature type="domain" description="Activator of Hsp90 ATPase homologue 1/2-like C-terminal" evidence="2">
    <location>
        <begin position="12"/>
        <end position="145"/>
    </location>
</feature>
<evidence type="ECO:0000259" key="2">
    <source>
        <dbReference type="Pfam" id="PF08327"/>
    </source>
</evidence>
<reference evidence="3 4" key="1">
    <citation type="submission" date="2018-09" db="EMBL/GenBank/DDBJ databases">
        <title>Sphingomonas peninsula sp. nov., isolated from fildes peninsula, Antarctic soil.</title>
        <authorList>
            <person name="Yingchao G."/>
        </authorList>
    </citation>
    <scope>NUCLEOTIDE SEQUENCE [LARGE SCALE GENOMIC DNA]</scope>
    <source>
        <strain evidence="3 4">YZ-8</strain>
    </source>
</reference>
<name>A0A494THD2_SPHPE</name>
<keyword evidence="3" id="KW-0489">Methyltransferase</keyword>
<dbReference type="Gene3D" id="3.30.530.20">
    <property type="match status" value="1"/>
</dbReference>
<evidence type="ECO:0000313" key="4">
    <source>
        <dbReference type="Proteomes" id="UP000276254"/>
    </source>
</evidence>
<gene>
    <name evidence="3" type="ORF">D3Y57_13995</name>
</gene>
<dbReference type="InterPro" id="IPR013538">
    <property type="entry name" value="ASHA1/2-like_C"/>
</dbReference>
<evidence type="ECO:0000313" key="3">
    <source>
        <dbReference type="EMBL" id="AYJ86854.1"/>
    </source>
</evidence>
<dbReference type="Proteomes" id="UP000276254">
    <property type="component" value="Chromosome"/>
</dbReference>
<comment type="similarity">
    <text evidence="1">Belongs to the AHA1 family.</text>
</comment>
<organism evidence="3 4">
    <name type="scientific">Sphingomonas paeninsulae</name>
    <dbReference type="NCBI Taxonomy" id="2319844"/>
    <lineage>
        <taxon>Bacteria</taxon>
        <taxon>Pseudomonadati</taxon>
        <taxon>Pseudomonadota</taxon>
        <taxon>Alphaproteobacteria</taxon>
        <taxon>Sphingomonadales</taxon>
        <taxon>Sphingomonadaceae</taxon>
        <taxon>Sphingomonas</taxon>
    </lineage>
</organism>
<sequence>MTDRIEKTIELKAPIERVWRALSDYREFGTWFRVEIEAPFEAGKAARGKMNFSGREFIWNAVIKRMDAPEHFAFTWHPYAVGPDRDYSGEPQTLIEFTLKATDTGTHLTVVESGFDSLPEGRREEAWRMNDGGWTQQLGNIRDHVEV</sequence>
<dbReference type="InterPro" id="IPR023393">
    <property type="entry name" value="START-like_dom_sf"/>
</dbReference>
<keyword evidence="3" id="KW-0808">Transferase</keyword>
<proteinExistence type="inferred from homology"/>
<dbReference type="KEGG" id="spha:D3Y57_13995"/>
<dbReference type="SUPFAM" id="SSF55961">
    <property type="entry name" value="Bet v1-like"/>
    <property type="match status" value="1"/>
</dbReference>
<dbReference type="OrthoDB" id="9800600at2"/>
<dbReference type="GO" id="GO:0008168">
    <property type="term" value="F:methyltransferase activity"/>
    <property type="evidence" value="ECO:0007669"/>
    <property type="project" value="UniProtKB-KW"/>
</dbReference>